<dbReference type="InterPro" id="IPR050706">
    <property type="entry name" value="Cyclic-di-GMP_PDE-like"/>
</dbReference>
<keyword evidence="5 10" id="KW-0812">Transmembrane</keyword>
<name>A0AAX2BDU5_CITAM</name>
<evidence type="ECO:0000256" key="1">
    <source>
        <dbReference type="ARBA" id="ARBA00004651"/>
    </source>
</evidence>
<dbReference type="CDD" id="cd01948">
    <property type="entry name" value="EAL"/>
    <property type="match status" value="1"/>
</dbReference>
<proteinExistence type="predicted"/>
<evidence type="ECO:0000256" key="3">
    <source>
        <dbReference type="ARBA" id="ARBA00022475"/>
    </source>
</evidence>
<dbReference type="InterPro" id="IPR035919">
    <property type="entry name" value="EAL_sf"/>
</dbReference>
<dbReference type="AlphaFoldDB" id="A0AAX2BDU5"/>
<organism evidence="12 13">
    <name type="scientific">Citrobacter amalonaticus</name>
    <dbReference type="NCBI Taxonomy" id="35703"/>
    <lineage>
        <taxon>Bacteria</taxon>
        <taxon>Pseudomonadati</taxon>
        <taxon>Pseudomonadota</taxon>
        <taxon>Gammaproteobacteria</taxon>
        <taxon>Enterobacterales</taxon>
        <taxon>Enterobacteriaceae</taxon>
        <taxon>Citrobacter</taxon>
    </lineage>
</organism>
<dbReference type="GO" id="GO:0071111">
    <property type="term" value="F:cyclic-guanylate-specific phosphodiesterase activity"/>
    <property type="evidence" value="ECO:0007669"/>
    <property type="project" value="UniProtKB-EC"/>
</dbReference>
<dbReference type="GO" id="GO:0005886">
    <property type="term" value="C:plasma membrane"/>
    <property type="evidence" value="ECO:0007669"/>
    <property type="project" value="UniProtKB-SubCell"/>
</dbReference>
<dbReference type="PROSITE" id="PS50883">
    <property type="entry name" value="EAL"/>
    <property type="match status" value="1"/>
</dbReference>
<protein>
    <recommendedName>
        <fullName evidence="2">cyclic-guanylate-specific phosphodiesterase</fullName>
        <ecNumber evidence="2">3.1.4.52</ecNumber>
    </recommendedName>
</protein>
<evidence type="ECO:0000256" key="5">
    <source>
        <dbReference type="ARBA" id="ARBA00022692"/>
    </source>
</evidence>
<evidence type="ECO:0000256" key="2">
    <source>
        <dbReference type="ARBA" id="ARBA00012282"/>
    </source>
</evidence>
<feature type="transmembrane region" description="Helical" evidence="10">
    <location>
        <begin position="246"/>
        <end position="268"/>
    </location>
</feature>
<reference evidence="12 13" key="1">
    <citation type="submission" date="2016-04" db="EMBL/GenBank/DDBJ databases">
        <authorList>
            <person name="Regsiter A."/>
            <person name="William W."/>
        </authorList>
    </citation>
    <scope>NUCLEOTIDE SEQUENCE [LARGE SCALE GENOMIC DNA]</scope>
    <source>
        <strain evidence="12 13">92</strain>
    </source>
</reference>
<dbReference type="EMBL" id="LT556085">
    <property type="protein sequence ID" value="SAY96491.1"/>
    <property type="molecule type" value="Genomic_DNA"/>
</dbReference>
<keyword evidence="6" id="KW-0378">Hydrolase</keyword>
<feature type="transmembrane region" description="Helical" evidence="10">
    <location>
        <begin position="16"/>
        <end position="37"/>
    </location>
</feature>
<dbReference type="Pfam" id="PF00563">
    <property type="entry name" value="EAL"/>
    <property type="match status" value="1"/>
</dbReference>
<dbReference type="SMART" id="SM00052">
    <property type="entry name" value="EAL"/>
    <property type="match status" value="1"/>
</dbReference>
<dbReference type="Proteomes" id="UP000245995">
    <property type="component" value="Chromosome CITRO92"/>
</dbReference>
<evidence type="ECO:0000256" key="7">
    <source>
        <dbReference type="ARBA" id="ARBA00022989"/>
    </source>
</evidence>
<keyword evidence="4" id="KW-0973">c-di-GMP</keyword>
<dbReference type="PANTHER" id="PTHR33121">
    <property type="entry name" value="CYCLIC DI-GMP PHOSPHODIESTERASE PDEF"/>
    <property type="match status" value="1"/>
</dbReference>
<feature type="domain" description="EAL" evidence="11">
    <location>
        <begin position="275"/>
        <end position="527"/>
    </location>
</feature>
<dbReference type="EC" id="3.1.4.52" evidence="2"/>
<gene>
    <name evidence="12" type="primary">yjcC</name>
    <name evidence="12" type="ORF">CITRO92_0695</name>
</gene>
<keyword evidence="3" id="KW-1003">Cell membrane</keyword>
<dbReference type="InterPro" id="IPR024744">
    <property type="entry name" value="CSS-motif_dom"/>
</dbReference>
<keyword evidence="8 10" id="KW-0472">Membrane</keyword>
<evidence type="ECO:0000313" key="12">
    <source>
        <dbReference type="EMBL" id="SAY96491.1"/>
    </source>
</evidence>
<accession>A0AAX2BDU5</accession>
<evidence type="ECO:0000256" key="8">
    <source>
        <dbReference type="ARBA" id="ARBA00023136"/>
    </source>
</evidence>
<evidence type="ECO:0000259" key="11">
    <source>
        <dbReference type="PROSITE" id="PS50883"/>
    </source>
</evidence>
<dbReference type="SUPFAM" id="SSF141868">
    <property type="entry name" value="EAL domain-like"/>
    <property type="match status" value="1"/>
</dbReference>
<evidence type="ECO:0000256" key="10">
    <source>
        <dbReference type="SAM" id="Phobius"/>
    </source>
</evidence>
<evidence type="ECO:0000256" key="6">
    <source>
        <dbReference type="ARBA" id="ARBA00022801"/>
    </source>
</evidence>
<evidence type="ECO:0000313" key="13">
    <source>
        <dbReference type="Proteomes" id="UP000245995"/>
    </source>
</evidence>
<comment type="catalytic activity">
    <reaction evidence="9">
        <text>3',3'-c-di-GMP + H2O = 5'-phosphoguanylyl(3'-&gt;5')guanosine + H(+)</text>
        <dbReference type="Rhea" id="RHEA:24902"/>
        <dbReference type="ChEBI" id="CHEBI:15377"/>
        <dbReference type="ChEBI" id="CHEBI:15378"/>
        <dbReference type="ChEBI" id="CHEBI:58754"/>
        <dbReference type="ChEBI" id="CHEBI:58805"/>
        <dbReference type="EC" id="3.1.4.52"/>
    </reaction>
</comment>
<comment type="subcellular location">
    <subcellularLocation>
        <location evidence="1">Cell membrane</location>
        <topology evidence="1">Multi-pass membrane protein</topology>
    </subcellularLocation>
</comment>
<dbReference type="Pfam" id="PF12792">
    <property type="entry name" value="CSS-motif"/>
    <property type="match status" value="1"/>
</dbReference>
<dbReference type="PANTHER" id="PTHR33121:SF60">
    <property type="entry name" value="CYCLIC DI-GMP PHOSPHODIESTERASE PDEC-RELATED"/>
    <property type="match status" value="1"/>
</dbReference>
<evidence type="ECO:0000256" key="9">
    <source>
        <dbReference type="ARBA" id="ARBA00034290"/>
    </source>
</evidence>
<keyword evidence="7 10" id="KW-1133">Transmembrane helix</keyword>
<evidence type="ECO:0000256" key="4">
    <source>
        <dbReference type="ARBA" id="ARBA00022636"/>
    </source>
</evidence>
<sequence>MQGYRAEMNHRVRRKVLRFLGIIMVVLLPVMLALWFAHLQATSQTSKQLSIFAHLALDKTELVVLQADLARDAAEQYQGQACTPAHQQRMLNIIRGRLYINELIYAQGDRFLCSTVMAPSAPYIMPTANYKRKPNIAIYYFRDTPFFTGYKMTYMQRGNYVAVINPLSYSEVMSEDPELAWGVYDTVTNTFFSLSEQAWAAQLLPLVQRNQSVFRQDDRFYTVVQSDKRPIAVIVSTSMQRFYQNLYQQLLIALPLAVISSILLLMFWSRARRQYYSPRRMLQRALKQRQLCLHYQPIIDIKNEKCVGAEALLRWPGCKDQVMSPAEFIPLAEKEGMIAQITDYVVEEVFSDMGTFLAANPQLYISINLSASDFHSSRLIAMIADKAREHGVLAQQIKVEVTERGFIDVPKTTPVIQAFRQAGYEVAIDDFGTGYSNLHNLYSLNVDILKIDKSFIDTLTTNSTSHLIAEHIIEMAQSLRLKTIAEGVETADQVSWLLKRGVQYCQGWHFAKALPPQDFIHWLQQPPALLMQRGQ</sequence>
<dbReference type="InterPro" id="IPR001633">
    <property type="entry name" value="EAL_dom"/>
</dbReference>
<dbReference type="Gene3D" id="3.20.20.450">
    <property type="entry name" value="EAL domain"/>
    <property type="match status" value="1"/>
</dbReference>